<keyword evidence="5" id="KW-0472">Membrane</keyword>
<evidence type="ECO:0000256" key="3">
    <source>
        <dbReference type="ARBA" id="ARBA00022519"/>
    </source>
</evidence>
<dbReference type="PANTHER" id="PTHR30606:SF10">
    <property type="entry name" value="PHOSPHATIDYLINOSITOL MANNOSIDE ACYLTRANSFERASE"/>
    <property type="match status" value="1"/>
</dbReference>
<name>A0A066UP57_9GAMM</name>
<keyword evidence="4 7" id="KW-0808">Transferase</keyword>
<organism evidence="7 8">
    <name type="scientific">Moraxella bovoculi 237</name>
    <dbReference type="NCBI Taxonomy" id="743974"/>
    <lineage>
        <taxon>Bacteria</taxon>
        <taxon>Pseudomonadati</taxon>
        <taxon>Pseudomonadota</taxon>
        <taxon>Gammaproteobacteria</taxon>
        <taxon>Moraxellales</taxon>
        <taxon>Moraxellaceae</taxon>
        <taxon>Moraxella</taxon>
    </lineage>
</organism>
<evidence type="ECO:0000313" key="7">
    <source>
        <dbReference type="EMBL" id="KDN25949.1"/>
    </source>
</evidence>
<accession>A0A066UP57</accession>
<reference evidence="7 8" key="1">
    <citation type="journal article" date="2014" name="Genome Announc.">
        <title>Draft Genome Sequence of Moraxella bovoculi Strain 237T (ATCC BAA-1259T) Isolated from a Calf with Infectious Bovine Keratoconjunctivitis.</title>
        <authorList>
            <person name="Calcutt M.J."/>
            <person name="Foecking M.F."/>
            <person name="Martin N.T."/>
            <person name="Mhlanga-Mutangadura T."/>
            <person name="Reilly T.J."/>
        </authorList>
    </citation>
    <scope>NUCLEOTIDE SEQUENCE [LARGE SCALE GENOMIC DNA]</scope>
    <source>
        <strain evidence="7 8">237</strain>
    </source>
</reference>
<keyword evidence="3" id="KW-0997">Cell inner membrane</keyword>
<dbReference type="Pfam" id="PF03279">
    <property type="entry name" value="Lip_A_acyltrans"/>
    <property type="match status" value="1"/>
</dbReference>
<dbReference type="AlphaFoldDB" id="A0A066UP57"/>
<dbReference type="GO" id="GO:0005886">
    <property type="term" value="C:plasma membrane"/>
    <property type="evidence" value="ECO:0007669"/>
    <property type="project" value="UniProtKB-SubCell"/>
</dbReference>
<evidence type="ECO:0000256" key="1">
    <source>
        <dbReference type="ARBA" id="ARBA00004533"/>
    </source>
</evidence>
<evidence type="ECO:0000256" key="5">
    <source>
        <dbReference type="ARBA" id="ARBA00023136"/>
    </source>
</evidence>
<evidence type="ECO:0000256" key="2">
    <source>
        <dbReference type="ARBA" id="ARBA00022475"/>
    </source>
</evidence>
<dbReference type="PANTHER" id="PTHR30606">
    <property type="entry name" value="LIPID A BIOSYNTHESIS LAUROYL ACYLTRANSFERASE"/>
    <property type="match status" value="1"/>
</dbReference>
<dbReference type="RefSeq" id="WP_036362709.1">
    <property type="nucleotide sequence ID" value="NZ_AOMT01000005.1"/>
</dbReference>
<dbReference type="CDD" id="cd07984">
    <property type="entry name" value="LPLAT_LABLAT-like"/>
    <property type="match status" value="1"/>
</dbReference>
<sequence length="303" mass="34306">MYGLIRFVPLPLMRVVAQIAAWIAKLTNASIYRSIDRNLMLVNPNMIDADRAQLATEALHHQMISTADSLKSWAMPPEWSIKQIKAVHNIEILKEGLSHPKSMLAIVPHIGTWEMMNAWINQFGKPVIMYKPAKSEAMDRFILQGRQRLNATLVPTDGTGVKAIFKTLKEGGFSIVLPDHVPDPSGGVIVPFFGIPTLTSTLAPKLAQKTQCALVGLSCIRRDDNDGFEIFCYRLDDPDLYNKDIKAATLALNNAMQRMIEPHFSHYMWGYRRFKFTPFGENPYLLSFDHLHRQVITYKDGHS</sequence>
<dbReference type="eggNOG" id="COG1560">
    <property type="taxonomic scope" value="Bacteria"/>
</dbReference>
<dbReference type="GO" id="GO:0009247">
    <property type="term" value="P:glycolipid biosynthetic process"/>
    <property type="evidence" value="ECO:0007669"/>
    <property type="project" value="UniProtKB-ARBA"/>
</dbReference>
<dbReference type="InterPro" id="IPR004960">
    <property type="entry name" value="LipA_acyltrans"/>
</dbReference>
<keyword evidence="8" id="KW-1185">Reference proteome</keyword>
<dbReference type="Proteomes" id="UP000035860">
    <property type="component" value="Unassembled WGS sequence"/>
</dbReference>
<keyword evidence="2" id="KW-1003">Cell membrane</keyword>
<dbReference type="EMBL" id="AOMT01000005">
    <property type="protein sequence ID" value="KDN25949.1"/>
    <property type="molecule type" value="Genomic_DNA"/>
</dbReference>
<evidence type="ECO:0000313" key="8">
    <source>
        <dbReference type="Proteomes" id="UP000035860"/>
    </source>
</evidence>
<comment type="caution">
    <text evidence="7">The sequence shown here is derived from an EMBL/GenBank/DDBJ whole genome shotgun (WGS) entry which is preliminary data.</text>
</comment>
<comment type="subcellular location">
    <subcellularLocation>
        <location evidence="1">Cell inner membrane</location>
    </subcellularLocation>
</comment>
<protein>
    <submittedName>
        <fullName evidence="7">Decanoyltransferase LpxX</fullName>
    </submittedName>
</protein>
<proteinExistence type="predicted"/>
<gene>
    <name evidence="7" type="ORF">MBO_02125</name>
</gene>
<evidence type="ECO:0000256" key="4">
    <source>
        <dbReference type="ARBA" id="ARBA00022679"/>
    </source>
</evidence>
<evidence type="ECO:0000256" key="6">
    <source>
        <dbReference type="ARBA" id="ARBA00023315"/>
    </source>
</evidence>
<dbReference type="GO" id="GO:0016746">
    <property type="term" value="F:acyltransferase activity"/>
    <property type="evidence" value="ECO:0007669"/>
    <property type="project" value="UniProtKB-KW"/>
</dbReference>
<dbReference type="OrthoDB" id="9803456at2"/>
<keyword evidence="6" id="KW-0012">Acyltransferase</keyword>